<sequence>MPRHTKQSFHSHKPIKKLLKNFFQNHSNQLSQKRHQKTCFAYAIPSPIKHNNYIFYNNLQIYHNKSVGSVKFIRSEPVLPIDR</sequence>
<organism evidence="1">
    <name type="scientific">marine metagenome</name>
    <dbReference type="NCBI Taxonomy" id="408172"/>
    <lineage>
        <taxon>unclassified sequences</taxon>
        <taxon>metagenomes</taxon>
        <taxon>ecological metagenomes</taxon>
    </lineage>
</organism>
<accession>A0A382YZP8</accession>
<dbReference type="EMBL" id="UINC01179637">
    <property type="protein sequence ID" value="SVD88419.1"/>
    <property type="molecule type" value="Genomic_DNA"/>
</dbReference>
<dbReference type="AlphaFoldDB" id="A0A382YZP8"/>
<evidence type="ECO:0000313" key="1">
    <source>
        <dbReference type="EMBL" id="SVD88419.1"/>
    </source>
</evidence>
<reference evidence="1" key="1">
    <citation type="submission" date="2018-05" db="EMBL/GenBank/DDBJ databases">
        <authorList>
            <person name="Lanie J.A."/>
            <person name="Ng W.-L."/>
            <person name="Kazmierczak K.M."/>
            <person name="Andrzejewski T.M."/>
            <person name="Davidsen T.M."/>
            <person name="Wayne K.J."/>
            <person name="Tettelin H."/>
            <person name="Glass J.I."/>
            <person name="Rusch D."/>
            <person name="Podicherti R."/>
            <person name="Tsui H.-C.T."/>
            <person name="Winkler M.E."/>
        </authorList>
    </citation>
    <scope>NUCLEOTIDE SEQUENCE</scope>
</reference>
<gene>
    <name evidence="1" type="ORF">METZ01_LOCUS441273</name>
</gene>
<protein>
    <submittedName>
        <fullName evidence="1">Uncharacterized protein</fullName>
    </submittedName>
</protein>
<name>A0A382YZP8_9ZZZZ</name>
<proteinExistence type="predicted"/>